<dbReference type="Pfam" id="PF01558">
    <property type="entry name" value="POR"/>
    <property type="match status" value="1"/>
</dbReference>
<dbReference type="PANTHER" id="PTHR42730">
    <property type="entry name" value="2-OXOGLUTARATE SYNTHASE SUBUNIT KORC"/>
    <property type="match status" value="1"/>
</dbReference>
<keyword evidence="4" id="KW-1185">Reference proteome</keyword>
<dbReference type="GO" id="GO:0016903">
    <property type="term" value="F:oxidoreductase activity, acting on the aldehyde or oxo group of donors"/>
    <property type="evidence" value="ECO:0007669"/>
    <property type="project" value="InterPro"/>
</dbReference>
<dbReference type="InterPro" id="IPR002869">
    <property type="entry name" value="Pyrv_flavodox_OxRed_cen"/>
</dbReference>
<dbReference type="Gene3D" id="3.40.920.10">
    <property type="entry name" value="Pyruvate-ferredoxin oxidoreductase, PFOR, domain III"/>
    <property type="match status" value="1"/>
</dbReference>
<keyword evidence="1" id="KW-0560">Oxidoreductase</keyword>
<reference evidence="3 4" key="1">
    <citation type="submission" date="2015-02" db="EMBL/GenBank/DDBJ databases">
        <title>Single-cell genomics of uncultivated deep-branching MTB reveals a conserved set of magnetosome genes.</title>
        <authorList>
            <person name="Kolinko S."/>
            <person name="Richter M."/>
            <person name="Glockner F.O."/>
            <person name="Brachmann A."/>
            <person name="Schuler D."/>
        </authorList>
    </citation>
    <scope>NUCLEOTIDE SEQUENCE [LARGE SCALE GENOMIC DNA]</scope>
    <source>
        <strain evidence="3">TM-1</strain>
    </source>
</reference>
<sequence length="177" mass="19627">MKDLLVYKDFKSVKQGLFINREGKEVTWYPSYGAEMRCGTANCTVVISEEPIGPPVITWIDILIVFTEVSSRKFAPRLQKNGILFYDSSLMTIDNGHDIDSRGIDANYIASGLGDTRAANMVMLGAVSAITQIFTQDVLFTALENNQSKCTGYALSVNKQALLKGFKIVEDQKSNRN</sequence>
<keyword evidence="3" id="KW-0670">Pyruvate</keyword>
<dbReference type="SUPFAM" id="SSF53323">
    <property type="entry name" value="Pyruvate-ferredoxin oxidoreductase, PFOR, domain III"/>
    <property type="match status" value="1"/>
</dbReference>
<name>A0A0F3GWC4_9BACT</name>
<dbReference type="PATRIC" id="fig|29290.4.peg.3789"/>
<evidence type="ECO:0000313" key="3">
    <source>
        <dbReference type="EMBL" id="KJU84968.1"/>
    </source>
</evidence>
<dbReference type="AlphaFoldDB" id="A0A0F3GWC4"/>
<protein>
    <submittedName>
        <fullName evidence="3">Pyruvate/ketoisovalerate oxidoreductase subunit gamma</fullName>
    </submittedName>
</protein>
<proteinExistence type="predicted"/>
<gene>
    <name evidence="3" type="ORF">MBAV_002843</name>
</gene>
<accession>A0A0F3GWC4</accession>
<dbReference type="EMBL" id="LACI01001217">
    <property type="protein sequence ID" value="KJU84968.1"/>
    <property type="molecule type" value="Genomic_DNA"/>
</dbReference>
<organism evidence="3 4">
    <name type="scientific">Candidatus Magnetobacterium bavaricum</name>
    <dbReference type="NCBI Taxonomy" id="29290"/>
    <lineage>
        <taxon>Bacteria</taxon>
        <taxon>Pseudomonadati</taxon>
        <taxon>Nitrospirota</taxon>
        <taxon>Thermodesulfovibrionia</taxon>
        <taxon>Thermodesulfovibrionales</taxon>
        <taxon>Candidatus Magnetobacteriaceae</taxon>
        <taxon>Candidatus Magnetobacterium</taxon>
    </lineage>
</organism>
<dbReference type="Proteomes" id="UP000033423">
    <property type="component" value="Unassembled WGS sequence"/>
</dbReference>
<dbReference type="InterPro" id="IPR019752">
    <property type="entry name" value="Pyrv/ketoisovalerate_OxRed_cat"/>
</dbReference>
<dbReference type="PANTHER" id="PTHR42730:SF1">
    <property type="entry name" value="2-OXOGLUTARATE SYNTHASE SUBUNIT KORC"/>
    <property type="match status" value="1"/>
</dbReference>
<comment type="caution">
    <text evidence="3">The sequence shown here is derived from an EMBL/GenBank/DDBJ whole genome shotgun (WGS) entry which is preliminary data.</text>
</comment>
<feature type="domain" description="Pyruvate/ketoisovalerate oxidoreductase catalytic" evidence="2">
    <location>
        <begin position="19"/>
        <end position="166"/>
    </location>
</feature>
<evidence type="ECO:0000259" key="2">
    <source>
        <dbReference type="Pfam" id="PF01558"/>
    </source>
</evidence>
<dbReference type="InterPro" id="IPR052554">
    <property type="entry name" value="2-oxoglutarate_synth_KorC"/>
</dbReference>
<evidence type="ECO:0000313" key="4">
    <source>
        <dbReference type="Proteomes" id="UP000033423"/>
    </source>
</evidence>
<evidence type="ECO:0000256" key="1">
    <source>
        <dbReference type="ARBA" id="ARBA00023002"/>
    </source>
</evidence>